<accession>A0AAE3JMN8</accession>
<dbReference type="EMBL" id="JAINWA010000003">
    <property type="protein sequence ID" value="MCD1655889.1"/>
    <property type="molecule type" value="Genomic_DNA"/>
</dbReference>
<evidence type="ECO:0000256" key="1">
    <source>
        <dbReference type="ARBA" id="ARBA00004834"/>
    </source>
</evidence>
<gene>
    <name evidence="10" type="ORF">K7J14_14415</name>
</gene>
<evidence type="ECO:0000256" key="8">
    <source>
        <dbReference type="SAM" id="SignalP"/>
    </source>
</evidence>
<dbReference type="SUPFAM" id="SSF75005">
    <property type="entry name" value="Arabinanase/levansucrase/invertase"/>
    <property type="match status" value="1"/>
</dbReference>
<evidence type="ECO:0000256" key="7">
    <source>
        <dbReference type="RuleBase" id="RU361187"/>
    </source>
</evidence>
<evidence type="ECO:0000256" key="4">
    <source>
        <dbReference type="ARBA" id="ARBA00023295"/>
    </source>
</evidence>
<proteinExistence type="inferred from homology"/>
<comment type="caution">
    <text evidence="10">The sequence shown here is derived from an EMBL/GenBank/DDBJ whole genome shotgun (WGS) entry which is preliminary data.</text>
</comment>
<dbReference type="Gene3D" id="2.115.10.20">
    <property type="entry name" value="Glycosyl hydrolase domain, family 43"/>
    <property type="match status" value="1"/>
</dbReference>
<dbReference type="Pfam" id="PF04616">
    <property type="entry name" value="Glyco_hydro_43"/>
    <property type="match status" value="1"/>
</dbReference>
<dbReference type="PANTHER" id="PTHR43301">
    <property type="entry name" value="ARABINAN ENDO-1,5-ALPHA-L-ARABINOSIDASE"/>
    <property type="match status" value="1"/>
</dbReference>
<feature type="active site" description="Proton donor" evidence="5">
    <location>
        <position position="258"/>
    </location>
</feature>
<keyword evidence="11" id="KW-1185">Reference proteome</keyword>
<dbReference type="GO" id="GO:0004553">
    <property type="term" value="F:hydrolase activity, hydrolyzing O-glycosyl compounds"/>
    <property type="evidence" value="ECO:0007669"/>
    <property type="project" value="InterPro"/>
</dbReference>
<evidence type="ECO:0000256" key="3">
    <source>
        <dbReference type="ARBA" id="ARBA00022801"/>
    </source>
</evidence>
<dbReference type="PROSITE" id="PS51257">
    <property type="entry name" value="PROKAR_LIPOPROTEIN"/>
    <property type="match status" value="1"/>
</dbReference>
<dbReference type="InterPro" id="IPR023296">
    <property type="entry name" value="Glyco_hydro_beta-prop_sf"/>
</dbReference>
<protein>
    <submittedName>
        <fullName evidence="10">Arabinan endo-1,5-alpha-L-arabinosidase</fullName>
    </submittedName>
</protein>
<feature type="site" description="Important for catalytic activity, responsible for pKa modulation of the active site Glu and correct orientation of both the proton donor and substrate" evidence="6">
    <location>
        <position position="205"/>
    </location>
</feature>
<evidence type="ECO:0000259" key="9">
    <source>
        <dbReference type="Pfam" id="PF16369"/>
    </source>
</evidence>
<organism evidence="10 11">
    <name type="scientific">Teretinema zuelzerae</name>
    <dbReference type="NCBI Taxonomy" id="156"/>
    <lineage>
        <taxon>Bacteria</taxon>
        <taxon>Pseudomonadati</taxon>
        <taxon>Spirochaetota</taxon>
        <taxon>Spirochaetia</taxon>
        <taxon>Spirochaetales</taxon>
        <taxon>Treponemataceae</taxon>
        <taxon>Teretinema</taxon>
    </lineage>
</organism>
<name>A0AAE3JMN8_9SPIR</name>
<feature type="signal peptide" evidence="8">
    <location>
        <begin position="1"/>
        <end position="18"/>
    </location>
</feature>
<keyword evidence="3 7" id="KW-0378">Hydrolase</keyword>
<dbReference type="AlphaFoldDB" id="A0AAE3JMN8"/>
<dbReference type="InterPro" id="IPR050727">
    <property type="entry name" value="GH43_arabinanases"/>
</dbReference>
<comment type="similarity">
    <text evidence="2 7">Belongs to the glycosyl hydrolase 43 family.</text>
</comment>
<dbReference type="Pfam" id="PF16369">
    <property type="entry name" value="GH43_C"/>
    <property type="match status" value="1"/>
</dbReference>
<evidence type="ECO:0000256" key="2">
    <source>
        <dbReference type="ARBA" id="ARBA00009865"/>
    </source>
</evidence>
<dbReference type="InterPro" id="IPR032291">
    <property type="entry name" value="Abn2_C"/>
</dbReference>
<comment type="pathway">
    <text evidence="1">Glycan metabolism; L-arabinan degradation.</text>
</comment>
<reference evidence="10" key="1">
    <citation type="submission" date="2021-08" db="EMBL/GenBank/DDBJ databases">
        <title>Comparative analyses of Brucepasteria parasyntrophica and Teretinema zuelzerae.</title>
        <authorList>
            <person name="Song Y."/>
            <person name="Brune A."/>
        </authorList>
    </citation>
    <scope>NUCLEOTIDE SEQUENCE</scope>
    <source>
        <strain evidence="10">DSM 1903</strain>
    </source>
</reference>
<dbReference type="RefSeq" id="WP_230757883.1">
    <property type="nucleotide sequence ID" value="NZ_JAINWA010000003.1"/>
</dbReference>
<feature type="chain" id="PRO_5042065691" evidence="8">
    <location>
        <begin position="19"/>
        <end position="509"/>
    </location>
</feature>
<dbReference type="PANTHER" id="PTHR43301:SF3">
    <property type="entry name" value="ARABINAN ENDO-1,5-ALPHA-L-ARABINOSIDASE A-RELATED"/>
    <property type="match status" value="1"/>
</dbReference>
<keyword evidence="8" id="KW-0732">Signal</keyword>
<dbReference type="Proteomes" id="UP001198163">
    <property type="component" value="Unassembled WGS sequence"/>
</dbReference>
<evidence type="ECO:0000313" key="11">
    <source>
        <dbReference type="Proteomes" id="UP001198163"/>
    </source>
</evidence>
<evidence type="ECO:0000256" key="6">
    <source>
        <dbReference type="PIRSR" id="PIRSR606710-2"/>
    </source>
</evidence>
<evidence type="ECO:0000256" key="5">
    <source>
        <dbReference type="PIRSR" id="PIRSR606710-1"/>
    </source>
</evidence>
<dbReference type="GO" id="GO:0005975">
    <property type="term" value="P:carbohydrate metabolic process"/>
    <property type="evidence" value="ECO:0007669"/>
    <property type="project" value="InterPro"/>
</dbReference>
<feature type="active site" description="Proton acceptor" evidence="5">
    <location>
        <position position="85"/>
    </location>
</feature>
<dbReference type="InterPro" id="IPR006710">
    <property type="entry name" value="Glyco_hydro_43"/>
</dbReference>
<keyword evidence="4 7" id="KW-0326">Glycosidase</keyword>
<evidence type="ECO:0000313" key="10">
    <source>
        <dbReference type="EMBL" id="MCD1655889.1"/>
    </source>
</evidence>
<feature type="domain" description="Extracellular endo-alpha-(1-&gt;5)-L-arabinanase C-terminal" evidence="9">
    <location>
        <begin position="391"/>
        <end position="498"/>
    </location>
</feature>
<dbReference type="CDD" id="cd08998">
    <property type="entry name" value="GH43_Arb43a-like"/>
    <property type="match status" value="1"/>
</dbReference>
<sequence length="509" mass="55203">MSVKPVAYIGNACAAAFAAVFIAAGCAGSPAPSVSSSVPAESDIADSGAASSDGLAYPGKPGDFRLYNTGAIHSPHAWGSMNVHDPAVLKDGDTYWIYSTDVAVGRSPTRGLQIRKSTDLVNWTWVGTVFDDIPEPAAEWSDAETLWAPDVIKLGNAYYLYYSASVLYSPQSCIGLATAPSPEGPWTDRGILLKSDFSSEVNAIDPAVSFDAEGNLWMVYGSFSEGIYIIEMDKTTGRPVGEEPGRLVATRGSQAGSEAPYIVYNSEFKKYYLFLSYDSLFSDYNVRVGRADSITGPYYDFSGQKLTDYPWSDDVPEDVEIVSANVGNKLIGGYSFTTGEGWAAPGHQSVLNDGGDWYLLHHARPVSDKNWTYLHVRKIFWSADGWPLPSPARYAGEKIQAVPKSSVSGSWEVLCHHRLSYEDPVAESWTFEASGSVTAPGYTGSWKLAGESTLRLELADEDGKTLLIEGTVVPSWDWENGRGGLAFAGIDEDGQTWWAKRVRGSRKAQ</sequence>
<dbReference type="Gene3D" id="2.40.128.10">
    <property type="match status" value="1"/>
</dbReference>